<accession>A0A8J6DZK5</accession>
<dbReference type="InterPro" id="IPR000873">
    <property type="entry name" value="AMP-dep_synth/lig_dom"/>
</dbReference>
<feature type="domain" description="AMP-dependent synthetase/ligase" evidence="3">
    <location>
        <begin position="103"/>
        <end position="589"/>
    </location>
</feature>
<dbReference type="SUPFAM" id="SSF56801">
    <property type="entry name" value="Acetyl-CoA synthetase-like"/>
    <property type="match status" value="1"/>
</dbReference>
<keyword evidence="5" id="KW-1185">Reference proteome</keyword>
<dbReference type="Gene3D" id="3.40.50.12780">
    <property type="entry name" value="N-terminal domain of ligase-like"/>
    <property type="match status" value="1"/>
</dbReference>
<dbReference type="PANTHER" id="PTHR43272:SF33">
    <property type="entry name" value="AMP-BINDING DOMAIN-CONTAINING PROTEIN-RELATED"/>
    <property type="match status" value="1"/>
</dbReference>
<name>A0A8J6DZK5_9EUKA</name>
<dbReference type="InterPro" id="IPR042099">
    <property type="entry name" value="ANL_N_sf"/>
</dbReference>
<evidence type="ECO:0000256" key="1">
    <source>
        <dbReference type="ARBA" id="ARBA00022741"/>
    </source>
</evidence>
<gene>
    <name evidence="4" type="ORF">J8273_4863</name>
</gene>
<keyword evidence="1" id="KW-0547">Nucleotide-binding</keyword>
<dbReference type="GO" id="GO:0005783">
    <property type="term" value="C:endoplasmic reticulum"/>
    <property type="evidence" value="ECO:0007669"/>
    <property type="project" value="TreeGrafter"/>
</dbReference>
<dbReference type="AlphaFoldDB" id="A0A8J6DZK5"/>
<dbReference type="Proteomes" id="UP000717585">
    <property type="component" value="Unassembled WGS sequence"/>
</dbReference>
<keyword evidence="2" id="KW-0067">ATP-binding</keyword>
<dbReference type="Pfam" id="PF00501">
    <property type="entry name" value="AMP-binding"/>
    <property type="match status" value="1"/>
</dbReference>
<dbReference type="EMBL" id="JAHDYR010000021">
    <property type="protein sequence ID" value="KAG9393744.1"/>
    <property type="molecule type" value="Genomic_DNA"/>
</dbReference>
<dbReference type="GO" id="GO:0005524">
    <property type="term" value="F:ATP binding"/>
    <property type="evidence" value="ECO:0007669"/>
    <property type="project" value="UniProtKB-KW"/>
</dbReference>
<dbReference type="OrthoDB" id="1700726at2759"/>
<protein>
    <submittedName>
        <fullName evidence="4">AMP-binding enzyme</fullName>
    </submittedName>
</protein>
<reference evidence="4" key="1">
    <citation type="submission" date="2021-05" db="EMBL/GenBank/DDBJ databases">
        <title>A free-living protist that lacks canonical eukaryotic 1 DNA replication and segregation systems.</title>
        <authorList>
            <person name="Salas-Leiva D.E."/>
            <person name="Tromer E.C."/>
            <person name="Curtis B.A."/>
            <person name="Jerlstrom-Hultqvist J."/>
            <person name="Kolisko M."/>
            <person name="Yi Z."/>
            <person name="Salas-Leiva J.S."/>
            <person name="Gallot-Lavallee L."/>
            <person name="Kops G.J.P.L."/>
            <person name="Archibald J.M."/>
            <person name="Simpson A.G.B."/>
            <person name="Roger A.J."/>
        </authorList>
    </citation>
    <scope>NUCLEOTIDE SEQUENCE</scope>
    <source>
        <strain evidence="4">BICM</strain>
    </source>
</reference>
<dbReference type="PANTHER" id="PTHR43272">
    <property type="entry name" value="LONG-CHAIN-FATTY-ACID--COA LIGASE"/>
    <property type="match status" value="1"/>
</dbReference>
<dbReference type="GO" id="GO:0004467">
    <property type="term" value="F:long-chain fatty acid-CoA ligase activity"/>
    <property type="evidence" value="ECO:0007669"/>
    <property type="project" value="TreeGrafter"/>
</dbReference>
<dbReference type="GO" id="GO:0016020">
    <property type="term" value="C:membrane"/>
    <property type="evidence" value="ECO:0007669"/>
    <property type="project" value="TreeGrafter"/>
</dbReference>
<evidence type="ECO:0000313" key="4">
    <source>
        <dbReference type="EMBL" id="KAG9393744.1"/>
    </source>
</evidence>
<organism evidence="4 5">
    <name type="scientific">Carpediemonas membranifera</name>
    <dbReference type="NCBI Taxonomy" id="201153"/>
    <lineage>
        <taxon>Eukaryota</taxon>
        <taxon>Metamonada</taxon>
        <taxon>Carpediemonas-like organisms</taxon>
        <taxon>Carpediemonas</taxon>
    </lineage>
</organism>
<comment type="caution">
    <text evidence="4">The sequence shown here is derived from an EMBL/GenBank/DDBJ whole genome shotgun (WGS) entry which is preliminary data.</text>
</comment>
<evidence type="ECO:0000313" key="5">
    <source>
        <dbReference type="Proteomes" id="UP000717585"/>
    </source>
</evidence>
<evidence type="ECO:0000259" key="3">
    <source>
        <dbReference type="Pfam" id="PF00501"/>
    </source>
</evidence>
<sequence length="766" mass="85508">MSDENVQSAQNGMISVEIPEKTTVDAVETTDKKEPSDFVFDFHPLGLAGKKSEFELTPRTIQWNKENRWAQYTPLRSFRESVELYAERCMLGARVQTDVNRYGDYKWLTYAEVATYVDEMRDFLRSTSLEPGDRVVIYGRNRIEWLIADLACMAAGLVTVPLYDALGVDNLMYICELTDVKAAFVDKRHAPLILSLVDVVPTLELVISMDPFDPGMLLASTGALFCERHNIDLRRKDDSSIYNWDDCKSELSSFAPPTPSIISALDYGSVLIPPNMARFSTVKDAMCPYPAKGPVAIEWNVALTRGKAASSSGDFDMKPDDDFTIIFSSGTTDRPKGVPCRCGALVPPILIASGNVGLGNNHGSPVGEPQHDVILSYLPLAHVFQRSVEHMCIWRGDAIGYYSGNIKMVMGDMAKLKPTYLIAVPRVLMRVYNAMQAKIAQASGVKKYLLNRYLTQRSGQVDSEFEFRKYIKPSPLGNKLVFSKFKATLGGRVRQLWLGSAPMDSKALRFLKVALCVDEVFEGYGLTESMCVGVSNIRYESNLGYLCHQVPGMEFKLASVPGRYDANPAQEHPKGEVCLKGAAVIRQYYKRPDLTEEQIDDDGWFHTGDVAEVTYVDGQPKARLVGRLKNVVKLQQGEFVRLDAIDQAFECGECPSLITVARSTEPYVVVICTVDISQCKASGLLPEDGDEATVQGAEFKKALIQHFRTLGEGKLKPFEFPRNVHVTPFEWTPENKLMTPSMKTVRTEFMSQFSDELDEMYHAPLV</sequence>
<proteinExistence type="predicted"/>
<evidence type="ECO:0000256" key="2">
    <source>
        <dbReference type="ARBA" id="ARBA00022840"/>
    </source>
</evidence>